<evidence type="ECO:0000313" key="2">
    <source>
        <dbReference type="EMBL" id="VEL43536.1"/>
    </source>
</evidence>
<evidence type="ECO:0000313" key="3">
    <source>
        <dbReference type="Proteomes" id="UP000784294"/>
    </source>
</evidence>
<feature type="compositionally biased region" description="Polar residues" evidence="1">
    <location>
        <begin position="105"/>
        <end position="115"/>
    </location>
</feature>
<feature type="non-terminal residue" evidence="2">
    <location>
        <position position="1"/>
    </location>
</feature>
<evidence type="ECO:0000256" key="1">
    <source>
        <dbReference type="SAM" id="MobiDB-lite"/>
    </source>
</evidence>
<reference evidence="2" key="1">
    <citation type="submission" date="2018-11" db="EMBL/GenBank/DDBJ databases">
        <authorList>
            <consortium name="Pathogen Informatics"/>
        </authorList>
    </citation>
    <scope>NUCLEOTIDE SEQUENCE</scope>
</reference>
<protein>
    <submittedName>
        <fullName evidence="2">Uncharacterized protein</fullName>
    </submittedName>
</protein>
<sequence>MRVCGVGLNNNPNSLPITHTTSNSNNVSSIITIAFTFPSVPSAACKEASTSASANRRYQRLDASRTPAPPAPAGPAQDTARSTALSHFSPNAGRPTRSHQPVPPTSTKSPLSGDTVSARWPNLLPVVCDDVVSDELSCSDRP</sequence>
<feature type="region of interest" description="Disordered" evidence="1">
    <location>
        <begin position="46"/>
        <end position="116"/>
    </location>
</feature>
<gene>
    <name evidence="2" type="ORF">PXEA_LOCUS36976</name>
</gene>
<feature type="compositionally biased region" description="Polar residues" evidence="1">
    <location>
        <begin position="79"/>
        <end position="89"/>
    </location>
</feature>
<accession>A0A448XS33</accession>
<dbReference type="AlphaFoldDB" id="A0A448XS33"/>
<comment type="caution">
    <text evidence="2">The sequence shown here is derived from an EMBL/GenBank/DDBJ whole genome shotgun (WGS) entry which is preliminary data.</text>
</comment>
<dbReference type="EMBL" id="CAAALY010282434">
    <property type="protein sequence ID" value="VEL43536.1"/>
    <property type="molecule type" value="Genomic_DNA"/>
</dbReference>
<feature type="region of interest" description="Disordered" evidence="1">
    <location>
        <begin position="1"/>
        <end position="22"/>
    </location>
</feature>
<proteinExistence type="predicted"/>
<name>A0A448XS33_9PLAT</name>
<keyword evidence="3" id="KW-1185">Reference proteome</keyword>
<organism evidence="2 3">
    <name type="scientific">Protopolystoma xenopodis</name>
    <dbReference type="NCBI Taxonomy" id="117903"/>
    <lineage>
        <taxon>Eukaryota</taxon>
        <taxon>Metazoa</taxon>
        <taxon>Spiralia</taxon>
        <taxon>Lophotrochozoa</taxon>
        <taxon>Platyhelminthes</taxon>
        <taxon>Monogenea</taxon>
        <taxon>Polyopisthocotylea</taxon>
        <taxon>Polystomatidea</taxon>
        <taxon>Polystomatidae</taxon>
        <taxon>Protopolystoma</taxon>
    </lineage>
</organism>
<dbReference type="Proteomes" id="UP000784294">
    <property type="component" value="Unassembled WGS sequence"/>
</dbReference>